<feature type="compositionally biased region" description="Basic and acidic residues" evidence="1">
    <location>
        <begin position="1"/>
        <end position="13"/>
    </location>
</feature>
<dbReference type="RefSeq" id="WP_182015653.1">
    <property type="nucleotide sequence ID" value="NZ_CP055905.1"/>
</dbReference>
<feature type="region of interest" description="Disordered" evidence="1">
    <location>
        <begin position="1"/>
        <end position="21"/>
    </location>
</feature>
<dbReference type="AlphaFoldDB" id="A0AAP9R2F1"/>
<dbReference type="InterPro" id="IPR021069">
    <property type="entry name" value="ImpA_C"/>
</dbReference>
<reference evidence="5" key="1">
    <citation type="submission" date="2020-06" db="EMBL/GenBank/DDBJ databases">
        <title>REHAB project genomes.</title>
        <authorList>
            <person name="Shaw L.P."/>
        </authorList>
    </citation>
    <scope>NUCLEOTIDE SEQUENCE [LARGE SCALE GENOMIC DNA]</scope>
    <source>
        <strain evidence="5">RHBSTW-00938</strain>
        <plasmid evidence="5">prhbstw-00938_2</plasmid>
    </source>
</reference>
<evidence type="ECO:0000259" key="3">
    <source>
        <dbReference type="Pfam" id="PF12486"/>
    </source>
</evidence>
<evidence type="ECO:0000259" key="2">
    <source>
        <dbReference type="Pfam" id="PF06812"/>
    </source>
</evidence>
<evidence type="ECO:0000313" key="4">
    <source>
        <dbReference type="EMBL" id="QMR42880.1"/>
    </source>
</evidence>
<name>A0AAP9R2F1_KLEAE</name>
<proteinExistence type="predicted"/>
<dbReference type="PANTHER" id="PTHR37024">
    <property type="entry name" value="TYPE VI SECRETION SYSTEM DUF2094 AND IMPA-RELATED DOMAIN PROTEIN"/>
    <property type="match status" value="1"/>
</dbReference>
<keyword evidence="4" id="KW-0614">Plasmid</keyword>
<dbReference type="Pfam" id="PF12486">
    <property type="entry name" value="VasL"/>
    <property type="match status" value="1"/>
</dbReference>
<feature type="domain" description="ImpA C-terminal" evidence="3">
    <location>
        <begin position="273"/>
        <end position="416"/>
    </location>
</feature>
<gene>
    <name evidence="4" type="ORF">HV331_25510</name>
</gene>
<geneLocation type="plasmid" evidence="5">
    <name>prhbstw-00938_2</name>
</geneLocation>
<dbReference type="Pfam" id="PF06812">
    <property type="entry name" value="ImpA_N"/>
    <property type="match status" value="1"/>
</dbReference>
<dbReference type="PANTHER" id="PTHR37024:SF5">
    <property type="entry name" value="IMPA N-TERMINAL DOMAIN-CONTAINING PROTEIN"/>
    <property type="match status" value="1"/>
</dbReference>
<feature type="domain" description="ImpA N-terminal" evidence="2">
    <location>
        <begin position="8"/>
        <end position="111"/>
    </location>
</feature>
<protein>
    <submittedName>
        <fullName evidence="4">Type VI secretion system ImpA family N-terminal domain-containing protein</fullName>
    </submittedName>
</protein>
<accession>A0AAP9R2F1</accession>
<dbReference type="InterPro" id="IPR010657">
    <property type="entry name" value="ImpA_N"/>
</dbReference>
<dbReference type="Proteomes" id="UP000514462">
    <property type="component" value="Plasmid pRHBSTW-00938_2"/>
</dbReference>
<evidence type="ECO:0000313" key="5">
    <source>
        <dbReference type="Proteomes" id="UP000514462"/>
    </source>
</evidence>
<dbReference type="EMBL" id="CP055905">
    <property type="protein sequence ID" value="QMR42880.1"/>
    <property type="molecule type" value="Genomic_DNA"/>
</dbReference>
<evidence type="ECO:0000256" key="1">
    <source>
        <dbReference type="SAM" id="MobiDB-lite"/>
    </source>
</evidence>
<sequence length="449" mass="50393">MQVAPHREVKTGSDPRNLPDFTTLREEMGKLTHPARPDIDWRKVENLSLSLFEINGVELQTGAWYTLARIHLARINGMNQGLAILIALLSHQWMQLWPEPVHARVEIINDLLQHLQKLFCTFPLGGVDVSDLTLAEIRLLELQDILRRQNLDHVCQMNSLIQLIRSALSRRESNLQPEDEPVEARKAEQVAEKQRVPPKRWPAFMAGMATALALSSIVIFVRQASQPPNTAILPMAASVAWIPQAMTPAQIEAFRGTENSRTHAGMWLARISSQINWIMNLAPGWRLRYGQGLLVQAQMLWPDEPATQTLVQRWEQYQAGRTLPASQLSGWHEGMMQLRALSEQLDALDRQKGKYPTVSELKKSIWRITSTFASSVPVEEELRQLVSAPEEVNAPQANAEQTARHLDSLIHVLEQLSVPGGEHIASDKVLPASALQAQIGGQKTNSYQG</sequence>
<organism evidence="4 5">
    <name type="scientific">Klebsiella aerogenes</name>
    <name type="common">Enterobacter aerogenes</name>
    <dbReference type="NCBI Taxonomy" id="548"/>
    <lineage>
        <taxon>Bacteria</taxon>
        <taxon>Pseudomonadati</taxon>
        <taxon>Pseudomonadota</taxon>
        <taxon>Gammaproteobacteria</taxon>
        <taxon>Enterobacterales</taxon>
        <taxon>Enterobacteriaceae</taxon>
        <taxon>Klebsiella/Raoultella group</taxon>
        <taxon>Klebsiella</taxon>
    </lineage>
</organism>